<proteinExistence type="predicted"/>
<evidence type="ECO:0000256" key="1">
    <source>
        <dbReference type="SAM" id="SignalP"/>
    </source>
</evidence>
<feature type="chain" id="PRO_5046528278" evidence="1">
    <location>
        <begin position="19"/>
        <end position="253"/>
    </location>
</feature>
<gene>
    <name evidence="2" type="ORF">WG219_03415</name>
</gene>
<dbReference type="SUPFAM" id="SSF53807">
    <property type="entry name" value="Helical backbone' metal receptor"/>
    <property type="match status" value="1"/>
</dbReference>
<organism evidence="2 3">
    <name type="scientific">Ectopseudomonas mendocina</name>
    <name type="common">Pseudomonas mendocina</name>
    <dbReference type="NCBI Taxonomy" id="300"/>
    <lineage>
        <taxon>Bacteria</taxon>
        <taxon>Pseudomonadati</taxon>
        <taxon>Pseudomonadota</taxon>
        <taxon>Gammaproteobacteria</taxon>
        <taxon>Pseudomonadales</taxon>
        <taxon>Pseudomonadaceae</taxon>
        <taxon>Ectopseudomonas</taxon>
    </lineage>
</organism>
<dbReference type="Gene3D" id="3.40.50.1980">
    <property type="entry name" value="Nitrogenase molybdenum iron protein domain"/>
    <property type="match status" value="2"/>
</dbReference>
<accession>A0ABZ2RLR2</accession>
<name>A0ABZ2RLR2_ECTME</name>
<sequence length="253" mass="28565">MRLLTLLFIALLSPALHAVPQRVVSLDLCMDWLLAYYAAPERITALSPLNKRYPVEWIGTDWPSHDGSLEQVYALKPDKVLVGQYAAQLLRKRLVELGVDVEVLPLPQTLEQVTAYEQQFLKALDLPLSLADQPPTALTAPAHPKRLLLLGANGIGTGRMTLEDEILQRAGWTNYLTAEGYQRLDLEQVAQDPPDAILWAAPEHRALANQFAEHTALQQAVPAGRWLTTDYWRWQCPGPWTWELIGQLHQWLD</sequence>
<dbReference type="EMBL" id="CP148074">
    <property type="protein sequence ID" value="WXL26540.1"/>
    <property type="molecule type" value="Genomic_DNA"/>
</dbReference>
<keyword evidence="1" id="KW-0732">Signal</keyword>
<dbReference type="Proteomes" id="UP001476583">
    <property type="component" value="Chromosome"/>
</dbReference>
<feature type="signal peptide" evidence="1">
    <location>
        <begin position="1"/>
        <end position="18"/>
    </location>
</feature>
<protein>
    <submittedName>
        <fullName evidence="2">ABC transporter substrate-binding protein</fullName>
    </submittedName>
</protein>
<evidence type="ECO:0000313" key="2">
    <source>
        <dbReference type="EMBL" id="WXL26540.1"/>
    </source>
</evidence>
<evidence type="ECO:0000313" key="3">
    <source>
        <dbReference type="Proteomes" id="UP001476583"/>
    </source>
</evidence>
<reference evidence="2 3" key="1">
    <citation type="submission" date="2024-03" db="EMBL/GenBank/DDBJ databases">
        <title>Complete genome of BD2.</title>
        <authorList>
            <person name="Cao G."/>
        </authorList>
    </citation>
    <scope>NUCLEOTIDE SEQUENCE [LARGE SCALE GENOMIC DNA]</scope>
    <source>
        <strain evidence="2 3">BD2</strain>
    </source>
</reference>
<keyword evidence="3" id="KW-1185">Reference proteome</keyword>